<protein>
    <submittedName>
        <fullName evidence="1">Uncharacterized protein</fullName>
    </submittedName>
</protein>
<proteinExistence type="predicted"/>
<gene>
    <name evidence="1" type="ORF">PUN28_004140</name>
</gene>
<evidence type="ECO:0000313" key="1">
    <source>
        <dbReference type="EMBL" id="KAL0129238.1"/>
    </source>
</evidence>
<organism evidence="1 2">
    <name type="scientific">Cardiocondyla obscurior</name>
    <dbReference type="NCBI Taxonomy" id="286306"/>
    <lineage>
        <taxon>Eukaryota</taxon>
        <taxon>Metazoa</taxon>
        <taxon>Ecdysozoa</taxon>
        <taxon>Arthropoda</taxon>
        <taxon>Hexapoda</taxon>
        <taxon>Insecta</taxon>
        <taxon>Pterygota</taxon>
        <taxon>Neoptera</taxon>
        <taxon>Endopterygota</taxon>
        <taxon>Hymenoptera</taxon>
        <taxon>Apocrita</taxon>
        <taxon>Aculeata</taxon>
        <taxon>Formicoidea</taxon>
        <taxon>Formicidae</taxon>
        <taxon>Myrmicinae</taxon>
        <taxon>Cardiocondyla</taxon>
    </lineage>
</organism>
<accession>A0AAW2GPR1</accession>
<dbReference type="EMBL" id="JADYXP020000003">
    <property type="protein sequence ID" value="KAL0129238.1"/>
    <property type="molecule type" value="Genomic_DNA"/>
</dbReference>
<dbReference type="AlphaFoldDB" id="A0AAW2GPR1"/>
<comment type="caution">
    <text evidence="1">The sequence shown here is derived from an EMBL/GenBank/DDBJ whole genome shotgun (WGS) entry which is preliminary data.</text>
</comment>
<keyword evidence="2" id="KW-1185">Reference proteome</keyword>
<name>A0AAW2GPR1_9HYME</name>
<evidence type="ECO:0000313" key="2">
    <source>
        <dbReference type="Proteomes" id="UP001430953"/>
    </source>
</evidence>
<sequence>MSRRETRQISSHRSDVPSCLQREYTASDIDQFVTRLINSLINCALRVCITLCVRTINHQFIAALYVPGAQLRFSSVAEGASCSFVRSIPVMPAKCLRLFVNGESIYCDRTTAIINHFAGQPYLPVDLYGRTFVGRWLYELTVIRSITMATLVINHCRGHYLGLRMQVPVLAYTQRVSGDLSSSADFYPRREKSVRRPVRSLRDTEKFVSLRRALAPL</sequence>
<reference evidence="1 2" key="1">
    <citation type="submission" date="2023-03" db="EMBL/GenBank/DDBJ databases">
        <title>High recombination rates correlate with genetic variation in Cardiocondyla obscurior ants.</title>
        <authorList>
            <person name="Errbii M."/>
        </authorList>
    </citation>
    <scope>NUCLEOTIDE SEQUENCE [LARGE SCALE GENOMIC DNA]</scope>
    <source>
        <strain evidence="1">Alpha-2009</strain>
        <tissue evidence="1">Whole body</tissue>
    </source>
</reference>
<dbReference type="Proteomes" id="UP001430953">
    <property type="component" value="Unassembled WGS sequence"/>
</dbReference>